<proteinExistence type="predicted"/>
<dbReference type="Proteomes" id="UP000198518">
    <property type="component" value="Unassembled WGS sequence"/>
</dbReference>
<dbReference type="STRING" id="355548.SAMN04487945_2157"/>
<gene>
    <name evidence="2" type="ORF">SAMN04487945_2157</name>
</gene>
<organism evidence="2 3">
    <name type="scientific">Halobacterium jilantaiense</name>
    <dbReference type="NCBI Taxonomy" id="355548"/>
    <lineage>
        <taxon>Archaea</taxon>
        <taxon>Methanobacteriati</taxon>
        <taxon>Methanobacteriota</taxon>
        <taxon>Stenosarchaea group</taxon>
        <taxon>Halobacteria</taxon>
        <taxon>Halobacteriales</taxon>
        <taxon>Halobacteriaceae</taxon>
        <taxon>Halobacterium</taxon>
    </lineage>
</organism>
<dbReference type="AlphaFoldDB" id="A0A1I0Q0H1"/>
<dbReference type="RefSeq" id="WP_177170820.1">
    <property type="nucleotide sequence ID" value="NZ_FOJA01000001.1"/>
</dbReference>
<evidence type="ECO:0000313" key="3">
    <source>
        <dbReference type="Proteomes" id="UP000198518"/>
    </source>
</evidence>
<feature type="compositionally biased region" description="Basic and acidic residues" evidence="1">
    <location>
        <begin position="12"/>
        <end position="21"/>
    </location>
</feature>
<feature type="region of interest" description="Disordered" evidence="1">
    <location>
        <begin position="1"/>
        <end position="21"/>
    </location>
</feature>
<dbReference type="EMBL" id="FOJA01000001">
    <property type="protein sequence ID" value="SEW20450.1"/>
    <property type="molecule type" value="Genomic_DNA"/>
</dbReference>
<accession>A0A1I0Q0H1</accession>
<evidence type="ECO:0000256" key="1">
    <source>
        <dbReference type="SAM" id="MobiDB-lite"/>
    </source>
</evidence>
<sequence length="51" mass="5817">MDRTSIPLGTSTRDDLKAYKEQHDLRNYNRAIQSLLADQEEPAENDGRGRA</sequence>
<keyword evidence="3" id="KW-1185">Reference proteome</keyword>
<dbReference type="OrthoDB" id="377743at2157"/>
<evidence type="ECO:0000313" key="2">
    <source>
        <dbReference type="EMBL" id="SEW20450.1"/>
    </source>
</evidence>
<reference evidence="2 3" key="1">
    <citation type="submission" date="2016-10" db="EMBL/GenBank/DDBJ databases">
        <authorList>
            <person name="de Groot N.N."/>
        </authorList>
    </citation>
    <scope>NUCLEOTIDE SEQUENCE [LARGE SCALE GENOMIC DNA]</scope>
    <source>
        <strain evidence="2 3">CGMCC 1.5337</strain>
    </source>
</reference>
<protein>
    <submittedName>
        <fullName evidence="2">Uncharacterized protein</fullName>
    </submittedName>
</protein>
<name>A0A1I0Q0H1_9EURY</name>